<feature type="compositionally biased region" description="Low complexity" evidence="1">
    <location>
        <begin position="73"/>
        <end position="100"/>
    </location>
</feature>
<proteinExistence type="predicted"/>
<dbReference type="EMBL" id="CP045643">
    <property type="protein sequence ID" value="QFZ75769.1"/>
    <property type="molecule type" value="Genomic_DNA"/>
</dbReference>
<keyword evidence="3" id="KW-1185">Reference proteome</keyword>
<organism evidence="2 3">
    <name type="scientific">Streptomyces fagopyri</name>
    <dbReference type="NCBI Taxonomy" id="2662397"/>
    <lineage>
        <taxon>Bacteria</taxon>
        <taxon>Bacillati</taxon>
        <taxon>Actinomycetota</taxon>
        <taxon>Actinomycetes</taxon>
        <taxon>Kitasatosporales</taxon>
        <taxon>Streptomycetaceae</taxon>
        <taxon>Streptomyces</taxon>
    </lineage>
</organism>
<name>A0A5Q0LH27_9ACTN</name>
<sequence length="196" mass="19660">MQTRGRRLRFTAVSAMVVLALTGFSTGRHGHSRHSGGGSGGGCSSSRQDHDSSSSTSGGGSYGSGSSGGASYGSGSTDDGTGGTYRSRPTRRSTPTSSATGGSGRTLESGTATLVSCASEKTPYATVEVRNPNGRAGGFVVSVAFKDREDVTVVGGSGRVRVSANGRATVRVPLVSAGLAGSVDHCRVEPRATPEN</sequence>
<reference evidence="2 3" key="1">
    <citation type="submission" date="2019-10" db="EMBL/GenBank/DDBJ databases">
        <title>A novel species.</title>
        <authorList>
            <person name="Gao J."/>
        </authorList>
    </citation>
    <scope>NUCLEOTIDE SEQUENCE [LARGE SCALE GENOMIC DNA]</scope>
    <source>
        <strain evidence="2 3">QMT-28</strain>
    </source>
</reference>
<dbReference type="Proteomes" id="UP000326179">
    <property type="component" value="Chromosome"/>
</dbReference>
<accession>A0A5Q0LH27</accession>
<dbReference type="RefSeq" id="WP_153290023.1">
    <property type="nucleotide sequence ID" value="NZ_CP045643.1"/>
</dbReference>
<feature type="compositionally biased region" description="Gly residues" evidence="1">
    <location>
        <begin position="57"/>
        <end position="72"/>
    </location>
</feature>
<feature type="region of interest" description="Disordered" evidence="1">
    <location>
        <begin position="26"/>
        <end position="109"/>
    </location>
</feature>
<protein>
    <submittedName>
        <fullName evidence="2">Uncharacterized protein</fullName>
    </submittedName>
</protein>
<evidence type="ECO:0000313" key="2">
    <source>
        <dbReference type="EMBL" id="QFZ75769.1"/>
    </source>
</evidence>
<dbReference type="KEGG" id="sfy:GFH48_23130"/>
<dbReference type="AlphaFoldDB" id="A0A5Q0LH27"/>
<gene>
    <name evidence="2" type="ORF">GFH48_23130</name>
</gene>
<evidence type="ECO:0000313" key="3">
    <source>
        <dbReference type="Proteomes" id="UP000326179"/>
    </source>
</evidence>
<evidence type="ECO:0000256" key="1">
    <source>
        <dbReference type="SAM" id="MobiDB-lite"/>
    </source>
</evidence>